<keyword evidence="5 12" id="KW-0028">Amino-acid biosynthesis</keyword>
<dbReference type="OrthoDB" id="9808024at2"/>
<dbReference type="Pfam" id="PF00291">
    <property type="entry name" value="PALP"/>
    <property type="match status" value="1"/>
</dbReference>
<evidence type="ECO:0000256" key="10">
    <source>
        <dbReference type="PIRSR" id="PIRSR605856-50"/>
    </source>
</evidence>
<comment type="catalytic activity">
    <reaction evidence="9 12">
        <text>O-acetyl-L-serine + hydrogen sulfide = L-cysteine + acetate</text>
        <dbReference type="Rhea" id="RHEA:14829"/>
        <dbReference type="ChEBI" id="CHEBI:29919"/>
        <dbReference type="ChEBI" id="CHEBI:30089"/>
        <dbReference type="ChEBI" id="CHEBI:35235"/>
        <dbReference type="ChEBI" id="CHEBI:58340"/>
        <dbReference type="EC" id="2.5.1.47"/>
    </reaction>
</comment>
<reference evidence="14 15" key="1">
    <citation type="submission" date="2008-04" db="EMBL/GenBank/DDBJ databases">
        <title>Complete sequence of chromosome of Natranaerobius thermophilus JW/NM-WN-LF.</title>
        <authorList>
            <consortium name="US DOE Joint Genome Institute"/>
            <person name="Copeland A."/>
            <person name="Lucas S."/>
            <person name="Lapidus A."/>
            <person name="Glavina del Rio T."/>
            <person name="Dalin E."/>
            <person name="Tice H."/>
            <person name="Bruce D."/>
            <person name="Goodwin L."/>
            <person name="Pitluck S."/>
            <person name="Chertkov O."/>
            <person name="Brettin T."/>
            <person name="Detter J.C."/>
            <person name="Han C."/>
            <person name="Kuske C.R."/>
            <person name="Schmutz J."/>
            <person name="Larimer F."/>
            <person name="Land M."/>
            <person name="Hauser L."/>
            <person name="Kyrpides N."/>
            <person name="Lykidis A."/>
            <person name="Mesbah N.M."/>
            <person name="Wiegel J."/>
        </authorList>
    </citation>
    <scope>NUCLEOTIDE SEQUENCE [LARGE SCALE GENOMIC DNA]</scope>
    <source>
        <strain evidence="15">ATCC BAA-1301 / DSM 18059 / JW/NM-WN-LF</strain>
    </source>
</reference>
<dbReference type="InterPro" id="IPR005859">
    <property type="entry name" value="CysK"/>
</dbReference>
<comment type="cofactor">
    <cofactor evidence="1 10 12">
        <name>pyridoxal 5'-phosphate</name>
        <dbReference type="ChEBI" id="CHEBI:597326"/>
    </cofactor>
</comment>
<name>B2A552_NATTJ</name>
<sequence>MVANNIINSIGDTPMVALAGNDGAQIYAKLEYFNPGGSVKDRISLSMVQAGEEKGKIDSETTIIEPTSGNTGIGLAIVAASKGYRLQLVMPDSMSLERRGLLAGLGAELVLTPGNEGMGGAVKKAQELQEEYLKSFMPQQFDNPENPKIHYHTTGREIIANLGDIEPDFFVAGVGTGGTITGVGQALKAKFPKIKNIAIEPQKSQVLTGKDPAPHKIQGIGAGFIPKVLDFNIIDEIIPVSDQDAIDSAKLLSKQHGILTGISAGAAYFAAQEIASRYPGSKIVTVLPDTGERYLSTQLFQD</sequence>
<dbReference type="Gene3D" id="3.40.50.1100">
    <property type="match status" value="2"/>
</dbReference>
<evidence type="ECO:0000256" key="4">
    <source>
        <dbReference type="ARBA" id="ARBA00012681"/>
    </source>
</evidence>
<protein>
    <recommendedName>
        <fullName evidence="4 12">Cysteine synthase</fullName>
        <ecNumber evidence="4 12">2.5.1.47</ecNumber>
    </recommendedName>
</protein>
<dbReference type="NCBIfam" id="TIGR01136">
    <property type="entry name" value="cysKM"/>
    <property type="match status" value="1"/>
</dbReference>
<dbReference type="Proteomes" id="UP000001683">
    <property type="component" value="Chromosome"/>
</dbReference>
<reference evidence="14 15" key="2">
    <citation type="journal article" date="2011" name="J. Bacteriol.">
        <title>Complete genome sequence of the anaerobic, halophilic alkalithermophile Natranaerobius thermophilus JW/NM-WN-LF.</title>
        <authorList>
            <person name="Zhao B."/>
            <person name="Mesbah N.M."/>
            <person name="Dalin E."/>
            <person name="Goodwin L."/>
            <person name="Nolan M."/>
            <person name="Pitluck S."/>
            <person name="Chertkov O."/>
            <person name="Brettin T.S."/>
            <person name="Han J."/>
            <person name="Larimer F.W."/>
            <person name="Land M.L."/>
            <person name="Hauser L."/>
            <person name="Kyrpides N."/>
            <person name="Wiegel J."/>
        </authorList>
    </citation>
    <scope>NUCLEOTIDE SEQUENCE [LARGE SCALE GENOMIC DNA]</scope>
    <source>
        <strain evidence="15">ATCC BAA-1301 / DSM 18059 / JW/NM-WN-LF</strain>
    </source>
</reference>
<dbReference type="InterPro" id="IPR050214">
    <property type="entry name" value="Cys_Synth/Cystath_Beta-Synth"/>
</dbReference>
<dbReference type="AlphaFoldDB" id="B2A552"/>
<evidence type="ECO:0000256" key="5">
    <source>
        <dbReference type="ARBA" id="ARBA00022605"/>
    </source>
</evidence>
<dbReference type="EC" id="2.5.1.47" evidence="4 12"/>
<evidence type="ECO:0000256" key="6">
    <source>
        <dbReference type="ARBA" id="ARBA00022679"/>
    </source>
</evidence>
<dbReference type="eggNOG" id="COG0031">
    <property type="taxonomic scope" value="Bacteria"/>
</dbReference>
<dbReference type="HOGENOM" id="CLU_021018_1_0_9"/>
<organism evidence="14 15">
    <name type="scientific">Natranaerobius thermophilus (strain ATCC BAA-1301 / DSM 18059 / JW/NM-WN-LF)</name>
    <dbReference type="NCBI Taxonomy" id="457570"/>
    <lineage>
        <taxon>Bacteria</taxon>
        <taxon>Bacillati</taxon>
        <taxon>Bacillota</taxon>
        <taxon>Clostridia</taxon>
        <taxon>Natranaerobiales</taxon>
        <taxon>Natranaerobiaceae</taxon>
        <taxon>Natranaerobius</taxon>
    </lineage>
</organism>
<evidence type="ECO:0000256" key="12">
    <source>
        <dbReference type="RuleBase" id="RU003985"/>
    </source>
</evidence>
<accession>B2A552</accession>
<dbReference type="InterPro" id="IPR001216">
    <property type="entry name" value="P-phosphate_BS"/>
</dbReference>
<dbReference type="InParanoid" id="B2A552"/>
<dbReference type="NCBIfam" id="TIGR01139">
    <property type="entry name" value="cysK"/>
    <property type="match status" value="1"/>
</dbReference>
<evidence type="ECO:0000256" key="9">
    <source>
        <dbReference type="ARBA" id="ARBA00047931"/>
    </source>
</evidence>
<keyword evidence="15" id="KW-1185">Reference proteome</keyword>
<evidence type="ECO:0000256" key="2">
    <source>
        <dbReference type="ARBA" id="ARBA00004962"/>
    </source>
</evidence>
<dbReference type="GO" id="GO:0004124">
    <property type="term" value="F:cysteine synthase activity"/>
    <property type="evidence" value="ECO:0007669"/>
    <property type="project" value="UniProtKB-UniRule"/>
</dbReference>
<feature type="binding site" evidence="10">
    <location>
        <position position="263"/>
    </location>
    <ligand>
        <name>pyridoxal 5'-phosphate</name>
        <dbReference type="ChEBI" id="CHEBI:597326"/>
    </ligand>
</feature>
<feature type="binding site" evidence="10">
    <location>
        <begin position="175"/>
        <end position="179"/>
    </location>
    <ligand>
        <name>pyridoxal 5'-phosphate</name>
        <dbReference type="ChEBI" id="CHEBI:597326"/>
    </ligand>
</feature>
<evidence type="ECO:0000256" key="1">
    <source>
        <dbReference type="ARBA" id="ARBA00001933"/>
    </source>
</evidence>
<feature type="modified residue" description="N6-(pyridoxal phosphate)lysine" evidence="11">
    <location>
        <position position="40"/>
    </location>
</feature>
<evidence type="ECO:0000259" key="13">
    <source>
        <dbReference type="Pfam" id="PF00291"/>
    </source>
</evidence>
<dbReference type="EMBL" id="CP001034">
    <property type="protein sequence ID" value="ACB85294.1"/>
    <property type="molecule type" value="Genomic_DNA"/>
</dbReference>
<gene>
    <name evidence="14" type="ordered locus">Nther_1720</name>
</gene>
<evidence type="ECO:0000256" key="3">
    <source>
        <dbReference type="ARBA" id="ARBA00007103"/>
    </source>
</evidence>
<dbReference type="CDD" id="cd01561">
    <property type="entry name" value="CBS_like"/>
    <property type="match status" value="1"/>
</dbReference>
<feature type="domain" description="Tryptophan synthase beta chain-like PALP" evidence="13">
    <location>
        <begin position="9"/>
        <end position="289"/>
    </location>
</feature>
<evidence type="ECO:0000313" key="15">
    <source>
        <dbReference type="Proteomes" id="UP000001683"/>
    </source>
</evidence>
<dbReference type="PANTHER" id="PTHR10314">
    <property type="entry name" value="CYSTATHIONINE BETA-SYNTHASE"/>
    <property type="match status" value="1"/>
</dbReference>
<dbReference type="KEGG" id="nth:Nther_1720"/>
<dbReference type="InterPro" id="IPR036052">
    <property type="entry name" value="TrpB-like_PALP_sf"/>
</dbReference>
<dbReference type="PROSITE" id="PS00901">
    <property type="entry name" value="CYS_SYNTHASE"/>
    <property type="match status" value="1"/>
</dbReference>
<dbReference type="GO" id="GO:0006535">
    <property type="term" value="P:cysteine biosynthetic process from serine"/>
    <property type="evidence" value="ECO:0007669"/>
    <property type="project" value="UniProtKB-UniRule"/>
</dbReference>
<dbReference type="InterPro" id="IPR005856">
    <property type="entry name" value="Cys_synth"/>
</dbReference>
<dbReference type="FunFam" id="3.40.50.1100:FF:000006">
    <property type="entry name" value="Cysteine synthase"/>
    <property type="match status" value="1"/>
</dbReference>
<evidence type="ECO:0000256" key="8">
    <source>
        <dbReference type="ARBA" id="ARBA00023192"/>
    </source>
</evidence>
<keyword evidence="8 12" id="KW-0198">Cysteine biosynthesis</keyword>
<proteinExistence type="inferred from homology"/>
<evidence type="ECO:0000256" key="7">
    <source>
        <dbReference type="ARBA" id="ARBA00022898"/>
    </source>
</evidence>
<evidence type="ECO:0000313" key="14">
    <source>
        <dbReference type="EMBL" id="ACB85294.1"/>
    </source>
</evidence>
<feature type="binding site" evidence="10">
    <location>
        <position position="70"/>
    </location>
    <ligand>
        <name>pyridoxal 5'-phosphate</name>
        <dbReference type="ChEBI" id="CHEBI:597326"/>
    </ligand>
</feature>
<keyword evidence="7 10" id="KW-0663">Pyridoxal phosphate</keyword>
<comment type="pathway">
    <text evidence="2">Amino-acid biosynthesis; L-cysteine biosynthesis; L-cysteine from L-serine: step 2/2.</text>
</comment>
<evidence type="ECO:0000256" key="11">
    <source>
        <dbReference type="PIRSR" id="PIRSR605856-51"/>
    </source>
</evidence>
<dbReference type="SUPFAM" id="SSF53686">
    <property type="entry name" value="Tryptophan synthase beta subunit-like PLP-dependent enzymes"/>
    <property type="match status" value="1"/>
</dbReference>
<dbReference type="InterPro" id="IPR001926">
    <property type="entry name" value="TrpB-like_PALP"/>
</dbReference>
<dbReference type="RefSeq" id="WP_012448161.1">
    <property type="nucleotide sequence ID" value="NC_010718.1"/>
</dbReference>
<dbReference type="STRING" id="457570.Nther_1720"/>
<dbReference type="UniPathway" id="UPA00136">
    <property type="reaction ID" value="UER00200"/>
</dbReference>
<comment type="similarity">
    <text evidence="3 12">Belongs to the cysteine synthase/cystathionine beta-synthase family.</text>
</comment>
<keyword evidence="6 12" id="KW-0808">Transferase</keyword>